<evidence type="ECO:0000259" key="2">
    <source>
        <dbReference type="PROSITE" id="PS50235"/>
    </source>
</evidence>
<dbReference type="GO" id="GO:0032183">
    <property type="term" value="F:SUMO binding"/>
    <property type="evidence" value="ECO:0007669"/>
    <property type="project" value="InterPro"/>
</dbReference>
<evidence type="ECO:0000313" key="3">
    <source>
        <dbReference type="EMBL" id="KAK7125594.1"/>
    </source>
</evidence>
<dbReference type="PANTHER" id="PTHR15294:SF3">
    <property type="entry name" value="SUMO-SPECIFIC ISOPEPTIDASE USPL1"/>
    <property type="match status" value="1"/>
</dbReference>
<dbReference type="SUPFAM" id="SSF54001">
    <property type="entry name" value="Cysteine proteinases"/>
    <property type="match status" value="1"/>
</dbReference>
<dbReference type="InterPro" id="IPR028889">
    <property type="entry name" value="USP"/>
</dbReference>
<dbReference type="Gene3D" id="3.90.70.10">
    <property type="entry name" value="Cysteine proteinases"/>
    <property type="match status" value="1"/>
</dbReference>
<accession>A0AAN9C915</accession>
<dbReference type="InterPro" id="IPR038765">
    <property type="entry name" value="Papain-like_cys_pep_sf"/>
</dbReference>
<dbReference type="GO" id="GO:0030576">
    <property type="term" value="P:Cajal body organization"/>
    <property type="evidence" value="ECO:0007669"/>
    <property type="project" value="InterPro"/>
</dbReference>
<sequence length="898" mass="98201">MSSLWQQDSSKNGNFSGVKMNSKGTGIGAPTPAVVGYLGKCEDRNASPGNCPWCLVKGQTNALRFFALNLEETVMLCTNPVCLYPLVSRSLEDVRAGLSKDGCKRNISSLSDVDDASTPSKRSREEKLDILSEPEPCGADVIDDTLPKDAGEPSILGKTVSIRGTEEQHLEELPVATHEDLDLCDKKDVCVSSTQDEVEEIFGMDVDMESSELVPVQPHLFWKNEDNLCWLDSLLVMLVNCKTIREASCQNVKLIDKLTSELCSNSAIWNLCSTYDKTCACLKAKEQQCEDKVTRVPADVLNEAERQLSAHRLSLFKLLQPTLKCEIGQQETPVFALPLLLRSDKWAQDLFQHTVRWEFKCTSCSYTVSDSVEKTLTTLTQILNDWHPLKAIHRTQCSNCNRKNQRRKMLLERLSPVFALHFVEGLPRKDLSKYSFEFQDVHYNVSTVIQYKKHLQHFVTWIRQSDGLWIELDDLKHPYCNIHKRFPFPANEIHIVFWEADSSKDEASEVCSLTAPSAVTNVDDKLSDKLSDSVANDTCVISALTVGDSSAVSTLDASIGSTTLLDTFEGLSHTDIVTLTLVDVNGVTEDLQICQSPAVVPVTLPSLPVASSLSSCQPSNPPKPSGLKDLLPVADPVVVKSSEATKVHAPSPLLSSLLQRHPSFHSTPVRLPPPAPKPKLSLKCDNEALPAKPADMFGGFITKKLANSISANPAVPPQHKPVTLPGGMCPPVKKTPSFSADQQPINTTEALRLKLMKKLKAKKKKLAKLNQILGGGGEAAPRPDSTALSSPYSVTSSTSAYDSPAYDQFFAELLSPATTASNLSPDSTGLLEMLNNGQNGETTNGSAQQNSSVATVVPEATLNYSSSTNDSIFDEYIQSGMGQTPIENNDFNGLDIFF</sequence>
<dbReference type="EMBL" id="JAYKXH010000023">
    <property type="protein sequence ID" value="KAK7125594.1"/>
    <property type="molecule type" value="Genomic_DNA"/>
</dbReference>
<dbReference type="InterPro" id="IPR033505">
    <property type="entry name" value="USPL1"/>
</dbReference>
<feature type="domain" description="USP" evidence="2">
    <location>
        <begin position="220"/>
        <end position="501"/>
    </location>
</feature>
<dbReference type="PANTHER" id="PTHR15294">
    <property type="entry name" value="RETINOVIN-RELATED"/>
    <property type="match status" value="1"/>
</dbReference>
<dbReference type="GO" id="GO:0016926">
    <property type="term" value="P:protein desumoylation"/>
    <property type="evidence" value="ECO:0007669"/>
    <property type="project" value="TreeGrafter"/>
</dbReference>
<protein>
    <recommendedName>
        <fullName evidence="2">USP domain-containing protein</fullName>
    </recommendedName>
</protein>
<name>A0AAN9C915_9TELE</name>
<evidence type="ECO:0000313" key="4">
    <source>
        <dbReference type="Proteomes" id="UP001364617"/>
    </source>
</evidence>
<dbReference type="PROSITE" id="PS50235">
    <property type="entry name" value="USP_3"/>
    <property type="match status" value="1"/>
</dbReference>
<organism evidence="3 4">
    <name type="scientific">Phoxinus phoxinus</name>
    <name type="common">Eurasian minnow</name>
    <dbReference type="NCBI Taxonomy" id="58324"/>
    <lineage>
        <taxon>Eukaryota</taxon>
        <taxon>Metazoa</taxon>
        <taxon>Chordata</taxon>
        <taxon>Craniata</taxon>
        <taxon>Vertebrata</taxon>
        <taxon>Euteleostomi</taxon>
        <taxon>Actinopterygii</taxon>
        <taxon>Neopterygii</taxon>
        <taxon>Teleostei</taxon>
        <taxon>Ostariophysi</taxon>
        <taxon>Cypriniformes</taxon>
        <taxon>Leuciscidae</taxon>
        <taxon>Phoxininae</taxon>
        <taxon>Phoxinus</taxon>
    </lineage>
</organism>
<gene>
    <name evidence="3" type="ORF">R3I93_021078</name>
</gene>
<reference evidence="3 4" key="1">
    <citation type="submission" date="2024-02" db="EMBL/GenBank/DDBJ databases">
        <title>Chromosome-level genome assembly of the Eurasian Minnow (Phoxinus phoxinus).</title>
        <authorList>
            <person name="Oriowo T.O."/>
            <person name="Martin S."/>
            <person name="Stange M."/>
            <person name="Chrysostomakis Y."/>
            <person name="Brown T."/>
            <person name="Winkler S."/>
            <person name="Kukowka S."/>
            <person name="Myers E.W."/>
            <person name="Bohne A."/>
        </authorList>
    </citation>
    <scope>NUCLEOTIDE SEQUENCE [LARGE SCALE GENOMIC DNA]</scope>
    <source>
        <strain evidence="3">ZFMK-TIS-60720</strain>
        <tissue evidence="3">Whole Organism</tissue>
    </source>
</reference>
<comment type="caution">
    <text evidence="3">The sequence shown here is derived from an EMBL/GenBank/DDBJ whole genome shotgun (WGS) entry which is preliminary data.</text>
</comment>
<dbReference type="InterPro" id="IPR028890">
    <property type="entry name" value="Peptidase_C98"/>
</dbReference>
<dbReference type="Proteomes" id="UP001364617">
    <property type="component" value="Unassembled WGS sequence"/>
</dbReference>
<keyword evidence="4" id="KW-1185">Reference proteome</keyword>
<evidence type="ECO:0000256" key="1">
    <source>
        <dbReference type="SAM" id="MobiDB-lite"/>
    </source>
</evidence>
<dbReference type="Pfam" id="PF15499">
    <property type="entry name" value="Peptidase_C98"/>
    <property type="match status" value="1"/>
</dbReference>
<proteinExistence type="predicted"/>
<dbReference type="GO" id="GO:0015030">
    <property type="term" value="C:Cajal body"/>
    <property type="evidence" value="ECO:0007669"/>
    <property type="project" value="TreeGrafter"/>
</dbReference>
<feature type="region of interest" description="Disordered" evidence="1">
    <location>
        <begin position="109"/>
        <end position="130"/>
    </location>
</feature>
<dbReference type="AlphaFoldDB" id="A0AAN9C915"/>